<proteinExistence type="predicted"/>
<sequence>KSVLMIYMILTKKMVMDTLKEDNTMEYLTVLKEALENEDSETSHYASSIIMLLQEKTQNRIMKKEKEFFLHPENEETGRELEQELYELLVSRLLTEENLKKYYLQYTKISDRLLKEELPGEEIFLHRLAICYQQGDFTDAQNILTRYEKSYPGSEDAVLARIKLCIYTRDGDGLTKFMEELGKRPVVLTQKTLEYIRFFRQGGKK</sequence>
<reference evidence="1" key="1">
    <citation type="journal article" date="2021" name="PeerJ">
        <title>Extensive microbial diversity within the chicken gut microbiome revealed by metagenomics and culture.</title>
        <authorList>
            <person name="Gilroy R."/>
            <person name="Ravi A."/>
            <person name="Getino M."/>
            <person name="Pursley I."/>
            <person name="Horton D.L."/>
            <person name="Alikhan N.F."/>
            <person name="Baker D."/>
            <person name="Gharbi K."/>
            <person name="Hall N."/>
            <person name="Watson M."/>
            <person name="Adriaenssens E.M."/>
            <person name="Foster-Nyarko E."/>
            <person name="Jarju S."/>
            <person name="Secka A."/>
            <person name="Antonio M."/>
            <person name="Oren A."/>
            <person name="Chaudhuri R.R."/>
            <person name="La Ragione R."/>
            <person name="Hildebrand F."/>
            <person name="Pallen M.J."/>
        </authorList>
    </citation>
    <scope>NUCLEOTIDE SEQUENCE</scope>
    <source>
        <strain evidence="1">ChiSjej1B19-5720</strain>
    </source>
</reference>
<reference evidence="1" key="2">
    <citation type="submission" date="2021-04" db="EMBL/GenBank/DDBJ databases">
        <authorList>
            <person name="Gilroy R."/>
        </authorList>
    </citation>
    <scope>NUCLEOTIDE SEQUENCE</scope>
    <source>
        <strain evidence="1">ChiSjej1B19-5720</strain>
    </source>
</reference>
<evidence type="ECO:0008006" key="3">
    <source>
        <dbReference type="Google" id="ProtNLM"/>
    </source>
</evidence>
<dbReference type="AlphaFoldDB" id="A0A9D2LR30"/>
<evidence type="ECO:0000313" key="2">
    <source>
        <dbReference type="Proteomes" id="UP000823842"/>
    </source>
</evidence>
<accession>A0A9D2LR30</accession>
<dbReference type="EMBL" id="DWYZ01000059">
    <property type="protein sequence ID" value="HJB27641.1"/>
    <property type="molecule type" value="Genomic_DNA"/>
</dbReference>
<organism evidence="1 2">
    <name type="scientific">Candidatus Blautia faecavium</name>
    <dbReference type="NCBI Taxonomy" id="2838487"/>
    <lineage>
        <taxon>Bacteria</taxon>
        <taxon>Bacillati</taxon>
        <taxon>Bacillota</taxon>
        <taxon>Clostridia</taxon>
        <taxon>Lachnospirales</taxon>
        <taxon>Lachnospiraceae</taxon>
        <taxon>Blautia</taxon>
    </lineage>
</organism>
<name>A0A9D2LR30_9FIRM</name>
<comment type="caution">
    <text evidence="1">The sequence shown here is derived from an EMBL/GenBank/DDBJ whole genome shotgun (WGS) entry which is preliminary data.</text>
</comment>
<dbReference type="Proteomes" id="UP000823842">
    <property type="component" value="Unassembled WGS sequence"/>
</dbReference>
<protein>
    <recommendedName>
        <fullName evidence="3">Tetratricopeptide repeat protein</fullName>
    </recommendedName>
</protein>
<gene>
    <name evidence="1" type="ORF">IAA06_02475</name>
</gene>
<feature type="non-terminal residue" evidence="1">
    <location>
        <position position="1"/>
    </location>
</feature>
<evidence type="ECO:0000313" key="1">
    <source>
        <dbReference type="EMBL" id="HJB27641.1"/>
    </source>
</evidence>